<organism evidence="7 8">
    <name type="scientific">Ureibacillus terrenus</name>
    <dbReference type="NCBI Taxonomy" id="118246"/>
    <lineage>
        <taxon>Bacteria</taxon>
        <taxon>Bacillati</taxon>
        <taxon>Bacillota</taxon>
        <taxon>Bacilli</taxon>
        <taxon>Bacillales</taxon>
        <taxon>Caryophanaceae</taxon>
        <taxon>Ureibacillus</taxon>
    </lineage>
</organism>
<evidence type="ECO:0000313" key="7">
    <source>
        <dbReference type="EMBL" id="TQE91441.1"/>
    </source>
</evidence>
<evidence type="ECO:0000259" key="6">
    <source>
        <dbReference type="Pfam" id="PF04932"/>
    </source>
</evidence>
<proteinExistence type="predicted"/>
<reference evidence="7 8" key="1">
    <citation type="submission" date="2019-06" db="EMBL/GenBank/DDBJ databases">
        <title>Genome sequence of Ureibacillus terrenus.</title>
        <authorList>
            <person name="Maclea K.S."/>
            <person name="Simoes M."/>
        </authorList>
    </citation>
    <scope>NUCLEOTIDE SEQUENCE [LARGE SCALE GENOMIC DNA]</scope>
    <source>
        <strain evidence="7 8">ATCC BAA-384</strain>
    </source>
</reference>
<feature type="transmembrane region" description="Helical" evidence="5">
    <location>
        <begin position="448"/>
        <end position="467"/>
    </location>
</feature>
<dbReference type="AlphaFoldDB" id="A0A540V3Y0"/>
<evidence type="ECO:0000256" key="5">
    <source>
        <dbReference type="SAM" id="Phobius"/>
    </source>
</evidence>
<dbReference type="InterPro" id="IPR051533">
    <property type="entry name" value="WaaL-like"/>
</dbReference>
<dbReference type="Proteomes" id="UP000315753">
    <property type="component" value="Unassembled WGS sequence"/>
</dbReference>
<comment type="subcellular location">
    <subcellularLocation>
        <location evidence="1">Membrane</location>
        <topology evidence="1">Multi-pass membrane protein</topology>
    </subcellularLocation>
</comment>
<feature type="transmembrane region" description="Helical" evidence="5">
    <location>
        <begin position="414"/>
        <end position="441"/>
    </location>
</feature>
<dbReference type="Pfam" id="PF04932">
    <property type="entry name" value="Wzy_C"/>
    <property type="match status" value="1"/>
</dbReference>
<keyword evidence="8" id="KW-1185">Reference proteome</keyword>
<dbReference type="OrthoDB" id="2957833at2"/>
<comment type="caution">
    <text evidence="7">The sequence shown here is derived from an EMBL/GenBank/DDBJ whole genome shotgun (WGS) entry which is preliminary data.</text>
</comment>
<evidence type="ECO:0000256" key="2">
    <source>
        <dbReference type="ARBA" id="ARBA00022692"/>
    </source>
</evidence>
<keyword evidence="2 5" id="KW-0812">Transmembrane</keyword>
<feature type="transmembrane region" description="Helical" evidence="5">
    <location>
        <begin position="84"/>
        <end position="103"/>
    </location>
</feature>
<dbReference type="EMBL" id="VIGD01000005">
    <property type="protein sequence ID" value="TQE91441.1"/>
    <property type="molecule type" value="Genomic_DNA"/>
</dbReference>
<sequence>MKYYVERNLFMQRTKDTVFSKEYLPLLILVLFTFLSLALPSKIALVLTAAVFAVYAFLKPFDSILYLAVYVAIRPFLTEINPGLKLIGDIITVVLLVKLIIASKFDLKGLLKFKFFEWAFFVFLLLGSIVGYINGVSLGAIIFQIRTFIIMYLIYYFLSRTKLPENWPVKLAWTGVGLGWLLSLHGLVEKLSIRQLLLPTTWKYMPLSEENFARIYSLPGNPNSLALILMFCIIGIFYLKHVYDTANTKQYKIFLNISYVLFFGIFFLTYSRGTLISATILAIVYIIMTKNYRLIKQLVLGAIAGLILVFYPVNSGVMLVKNLGVEAPDASVVDLSERFGQLFQEKNVNRMQSTGRIFYIKKGFEIFSDYPITGSGFGTFGGAATISYGSPIYEKYGIDLSIYYKNKIYSDNQYIQIIAETGILGVIAFSLYLLGMLALFWKRRDTKFGAFMAALWLSTCASGAYYNIWELKIYTLIFFIILALFALENKFYKQYELR</sequence>
<feature type="transmembrane region" description="Helical" evidence="5">
    <location>
        <begin position="50"/>
        <end position="72"/>
    </location>
</feature>
<accession>A0A540V3Y0</accession>
<keyword evidence="4 5" id="KW-0472">Membrane</keyword>
<dbReference type="GO" id="GO:0016020">
    <property type="term" value="C:membrane"/>
    <property type="evidence" value="ECO:0007669"/>
    <property type="project" value="UniProtKB-SubCell"/>
</dbReference>
<evidence type="ECO:0000313" key="8">
    <source>
        <dbReference type="Proteomes" id="UP000315753"/>
    </source>
</evidence>
<evidence type="ECO:0000256" key="3">
    <source>
        <dbReference type="ARBA" id="ARBA00022989"/>
    </source>
</evidence>
<feature type="transmembrane region" description="Helical" evidence="5">
    <location>
        <begin position="222"/>
        <end position="239"/>
    </location>
</feature>
<feature type="domain" description="O-antigen ligase-related" evidence="6">
    <location>
        <begin position="258"/>
        <end position="429"/>
    </location>
</feature>
<feature type="transmembrane region" description="Helical" evidence="5">
    <location>
        <begin position="294"/>
        <end position="313"/>
    </location>
</feature>
<feature type="transmembrane region" description="Helical" evidence="5">
    <location>
        <begin position="473"/>
        <end position="492"/>
    </location>
</feature>
<keyword evidence="7" id="KW-0436">Ligase</keyword>
<keyword evidence="3 5" id="KW-1133">Transmembrane helix</keyword>
<feature type="transmembrane region" description="Helical" evidence="5">
    <location>
        <begin position="115"/>
        <end position="133"/>
    </location>
</feature>
<protein>
    <submittedName>
        <fullName evidence="7">O-antigen ligase family protein</fullName>
    </submittedName>
</protein>
<dbReference type="PANTHER" id="PTHR37422">
    <property type="entry name" value="TEICHURONIC ACID BIOSYNTHESIS PROTEIN TUAE"/>
    <property type="match status" value="1"/>
</dbReference>
<gene>
    <name evidence="7" type="ORF">FKZ59_05545</name>
</gene>
<dbReference type="InterPro" id="IPR007016">
    <property type="entry name" value="O-antigen_ligase-rel_domated"/>
</dbReference>
<feature type="transmembrane region" description="Helical" evidence="5">
    <location>
        <begin position="259"/>
        <end position="287"/>
    </location>
</feature>
<dbReference type="PANTHER" id="PTHR37422:SF13">
    <property type="entry name" value="LIPOPOLYSACCHARIDE BIOSYNTHESIS PROTEIN PA4999-RELATED"/>
    <property type="match status" value="1"/>
</dbReference>
<name>A0A540V3Y0_9BACL</name>
<evidence type="ECO:0000256" key="1">
    <source>
        <dbReference type="ARBA" id="ARBA00004141"/>
    </source>
</evidence>
<evidence type="ECO:0000256" key="4">
    <source>
        <dbReference type="ARBA" id="ARBA00023136"/>
    </source>
</evidence>
<dbReference type="GO" id="GO:0016874">
    <property type="term" value="F:ligase activity"/>
    <property type="evidence" value="ECO:0007669"/>
    <property type="project" value="UniProtKB-KW"/>
</dbReference>